<protein>
    <recommendedName>
        <fullName evidence="2">UPF0125 protein L9G74_05630</fullName>
    </recommendedName>
</protein>
<sequence>MKVSVVYAKPDEQVWLPVNVEPHATLLSAIEASGVLRMFPAIRLDQHKVGVFGKICPLDTELTAGDRVEIYRPITWVAPDDDDDEDDDD</sequence>
<evidence type="ECO:0000313" key="3">
    <source>
        <dbReference type="EMBL" id="MCS4555914.1"/>
    </source>
</evidence>
<dbReference type="Proteomes" id="UP001201549">
    <property type="component" value="Unassembled WGS sequence"/>
</dbReference>
<dbReference type="RefSeq" id="WP_238895325.1">
    <property type="nucleotide sequence ID" value="NZ_JAKOGG010000003.1"/>
</dbReference>
<dbReference type="InterPro" id="IPR005346">
    <property type="entry name" value="RnfH"/>
</dbReference>
<evidence type="ECO:0000313" key="4">
    <source>
        <dbReference type="Proteomes" id="UP001201549"/>
    </source>
</evidence>
<evidence type="ECO:0000256" key="1">
    <source>
        <dbReference type="ARBA" id="ARBA00010645"/>
    </source>
</evidence>
<name>A0ABT2FHV3_9GAMM</name>
<comment type="similarity">
    <text evidence="1 2">Belongs to the UPF0125 (RnfH) family.</text>
</comment>
<dbReference type="HAMAP" id="MF_00460">
    <property type="entry name" value="UPF0125_RnfH"/>
    <property type="match status" value="1"/>
</dbReference>
<dbReference type="Pfam" id="PF03658">
    <property type="entry name" value="Ub-RnfH"/>
    <property type="match status" value="1"/>
</dbReference>
<organism evidence="3 4">
    <name type="scientific">Shewanella electrica</name>
    <dbReference type="NCBI Taxonomy" id="515560"/>
    <lineage>
        <taxon>Bacteria</taxon>
        <taxon>Pseudomonadati</taxon>
        <taxon>Pseudomonadota</taxon>
        <taxon>Gammaproteobacteria</taxon>
        <taxon>Alteromonadales</taxon>
        <taxon>Shewanellaceae</taxon>
        <taxon>Shewanella</taxon>
    </lineage>
</organism>
<dbReference type="EMBL" id="JAKOGG010000003">
    <property type="protein sequence ID" value="MCS4555914.1"/>
    <property type="molecule type" value="Genomic_DNA"/>
</dbReference>
<proteinExistence type="inferred from homology"/>
<keyword evidence="4" id="KW-1185">Reference proteome</keyword>
<comment type="caution">
    <text evidence="3">The sequence shown here is derived from an EMBL/GenBank/DDBJ whole genome shotgun (WGS) entry which is preliminary data.</text>
</comment>
<dbReference type="InterPro" id="IPR016155">
    <property type="entry name" value="Mopterin_synth/thiamin_S_b"/>
</dbReference>
<dbReference type="InterPro" id="IPR037021">
    <property type="entry name" value="RnfH_sf"/>
</dbReference>
<gene>
    <name evidence="3" type="ORF">L9G74_05630</name>
</gene>
<dbReference type="PANTHER" id="PTHR37483:SF1">
    <property type="entry name" value="UPF0125 PROTEIN RATB"/>
    <property type="match status" value="1"/>
</dbReference>
<accession>A0ABT2FHV3</accession>
<reference evidence="4" key="2">
    <citation type="submission" date="2023-07" db="EMBL/GenBank/DDBJ databases">
        <title>Shewanella mangrovi sp. nov., an acetaldehyde- degrading bacterium isolated from mangrove sediment.</title>
        <authorList>
            <person name="Liu Y."/>
        </authorList>
    </citation>
    <scope>NUCLEOTIDE SEQUENCE [LARGE SCALE GENOMIC DNA]</scope>
    <source>
        <strain evidence="4">C32</strain>
    </source>
</reference>
<dbReference type="Gene3D" id="3.10.20.280">
    <property type="entry name" value="RnfH-like"/>
    <property type="match status" value="1"/>
</dbReference>
<dbReference type="SUPFAM" id="SSF54285">
    <property type="entry name" value="MoaD/ThiS"/>
    <property type="match status" value="1"/>
</dbReference>
<evidence type="ECO:0000256" key="2">
    <source>
        <dbReference type="HAMAP-Rule" id="MF_00460"/>
    </source>
</evidence>
<dbReference type="PANTHER" id="PTHR37483">
    <property type="entry name" value="UPF0125 PROTEIN RATB"/>
    <property type="match status" value="1"/>
</dbReference>
<reference evidence="3 4" key="1">
    <citation type="submission" date="2022-02" db="EMBL/GenBank/DDBJ databases">
        <authorList>
            <person name="Zhuang L."/>
        </authorList>
    </citation>
    <scope>NUCLEOTIDE SEQUENCE [LARGE SCALE GENOMIC DNA]</scope>
    <source>
        <strain evidence="3 4">C32</strain>
    </source>
</reference>